<accession>A0AAJ0H7S1</accession>
<keyword evidence="3" id="KW-1185">Reference proteome</keyword>
<reference evidence="2" key="1">
    <citation type="journal article" date="2023" name="Mol. Phylogenet. Evol.">
        <title>Genome-scale phylogeny and comparative genomics of the fungal order Sordariales.</title>
        <authorList>
            <person name="Hensen N."/>
            <person name="Bonometti L."/>
            <person name="Westerberg I."/>
            <person name="Brannstrom I.O."/>
            <person name="Guillou S."/>
            <person name="Cros-Aarteil S."/>
            <person name="Calhoun S."/>
            <person name="Haridas S."/>
            <person name="Kuo A."/>
            <person name="Mondo S."/>
            <person name="Pangilinan J."/>
            <person name="Riley R."/>
            <person name="LaButti K."/>
            <person name="Andreopoulos B."/>
            <person name="Lipzen A."/>
            <person name="Chen C."/>
            <person name="Yan M."/>
            <person name="Daum C."/>
            <person name="Ng V."/>
            <person name="Clum A."/>
            <person name="Steindorff A."/>
            <person name="Ohm R.A."/>
            <person name="Martin F."/>
            <person name="Silar P."/>
            <person name="Natvig D.O."/>
            <person name="Lalanne C."/>
            <person name="Gautier V."/>
            <person name="Ament-Velasquez S.L."/>
            <person name="Kruys A."/>
            <person name="Hutchinson M.I."/>
            <person name="Powell A.J."/>
            <person name="Barry K."/>
            <person name="Miller A.N."/>
            <person name="Grigoriev I.V."/>
            <person name="Debuchy R."/>
            <person name="Gladieux P."/>
            <person name="Hiltunen Thoren M."/>
            <person name="Johannesson H."/>
        </authorList>
    </citation>
    <scope>NUCLEOTIDE SEQUENCE</scope>
    <source>
        <strain evidence="2">CBS 955.72</strain>
    </source>
</reference>
<dbReference type="Proteomes" id="UP001275084">
    <property type="component" value="Unassembled WGS sequence"/>
</dbReference>
<feature type="transmembrane region" description="Helical" evidence="1">
    <location>
        <begin position="6"/>
        <end position="25"/>
    </location>
</feature>
<evidence type="ECO:0000313" key="2">
    <source>
        <dbReference type="EMBL" id="KAK3343371.1"/>
    </source>
</evidence>
<comment type="caution">
    <text evidence="2">The sequence shown here is derived from an EMBL/GenBank/DDBJ whole genome shotgun (WGS) entry which is preliminary data.</text>
</comment>
<organism evidence="2 3">
    <name type="scientific">Lasiosphaeria hispida</name>
    <dbReference type="NCBI Taxonomy" id="260671"/>
    <lineage>
        <taxon>Eukaryota</taxon>
        <taxon>Fungi</taxon>
        <taxon>Dikarya</taxon>
        <taxon>Ascomycota</taxon>
        <taxon>Pezizomycotina</taxon>
        <taxon>Sordariomycetes</taxon>
        <taxon>Sordariomycetidae</taxon>
        <taxon>Sordariales</taxon>
        <taxon>Lasiosphaeriaceae</taxon>
        <taxon>Lasiosphaeria</taxon>
    </lineage>
</organism>
<keyword evidence="1" id="KW-0812">Transmembrane</keyword>
<dbReference type="AlphaFoldDB" id="A0AAJ0H7S1"/>
<keyword evidence="1" id="KW-1133">Transmembrane helix</keyword>
<gene>
    <name evidence="2" type="ORF">B0T25DRAFT_554189</name>
</gene>
<protein>
    <submittedName>
        <fullName evidence="2">Uncharacterized protein</fullName>
    </submittedName>
</protein>
<evidence type="ECO:0000313" key="3">
    <source>
        <dbReference type="Proteomes" id="UP001275084"/>
    </source>
</evidence>
<keyword evidence="1" id="KW-0472">Membrane</keyword>
<dbReference type="EMBL" id="JAUIQD010000007">
    <property type="protein sequence ID" value="KAK3343371.1"/>
    <property type="molecule type" value="Genomic_DNA"/>
</dbReference>
<evidence type="ECO:0000256" key="1">
    <source>
        <dbReference type="SAM" id="Phobius"/>
    </source>
</evidence>
<sequence length="140" mass="15614">MLSSSLRTTVLFIPVIFLNLLIRCANKMKSQGLSSGNTIISMRYFSDLDGVLGRLDGIFGVVLILQRFFSGRKVLPSRIKRQRVRLLVGPSVLEAHIQTLAPIPRPNRVQGKHVRSQKLHDSQLLLAVSKRLSQADRQGG</sequence>
<name>A0AAJ0H7S1_9PEZI</name>
<reference evidence="2" key="2">
    <citation type="submission" date="2023-06" db="EMBL/GenBank/DDBJ databases">
        <authorList>
            <consortium name="Lawrence Berkeley National Laboratory"/>
            <person name="Haridas S."/>
            <person name="Hensen N."/>
            <person name="Bonometti L."/>
            <person name="Westerberg I."/>
            <person name="Brannstrom I.O."/>
            <person name="Guillou S."/>
            <person name="Cros-Aarteil S."/>
            <person name="Calhoun S."/>
            <person name="Kuo A."/>
            <person name="Mondo S."/>
            <person name="Pangilinan J."/>
            <person name="Riley R."/>
            <person name="Labutti K."/>
            <person name="Andreopoulos B."/>
            <person name="Lipzen A."/>
            <person name="Chen C."/>
            <person name="Yanf M."/>
            <person name="Daum C."/>
            <person name="Ng V."/>
            <person name="Clum A."/>
            <person name="Steindorff A."/>
            <person name="Ohm R."/>
            <person name="Martin F."/>
            <person name="Silar P."/>
            <person name="Natvig D."/>
            <person name="Lalanne C."/>
            <person name="Gautier V."/>
            <person name="Ament-Velasquez S.L."/>
            <person name="Kruys A."/>
            <person name="Hutchinson M.I."/>
            <person name="Powell A.J."/>
            <person name="Barry K."/>
            <person name="Miller A.N."/>
            <person name="Grigoriev I.V."/>
            <person name="Debuchy R."/>
            <person name="Gladieux P."/>
            <person name="Thoren M.H."/>
            <person name="Johannesson H."/>
        </authorList>
    </citation>
    <scope>NUCLEOTIDE SEQUENCE</scope>
    <source>
        <strain evidence="2">CBS 955.72</strain>
    </source>
</reference>
<proteinExistence type="predicted"/>